<evidence type="ECO:0000256" key="1">
    <source>
        <dbReference type="SAM" id="SignalP"/>
    </source>
</evidence>
<keyword evidence="3" id="KW-1185">Reference proteome</keyword>
<feature type="chain" id="PRO_5002428625" description="Outer membrane protein beta-barrel domain-containing protein" evidence="1">
    <location>
        <begin position="22"/>
        <end position="567"/>
    </location>
</feature>
<protein>
    <recommendedName>
        <fullName evidence="4">Outer membrane protein beta-barrel domain-containing protein</fullName>
    </recommendedName>
</protein>
<sequence length="567" mass="63830">MYKTKPFVWLGLLCFSLTTTAVGESPPLVNFSGQVGLFYDGYNYAEENYDSFRPRYPDHLLRFSAHATFSAGKYFSMPFGIDITNQKTNYRLPNLPEERFIDYIQNPRNNVSVNPTYKWAQAFLGTQTPAYSPLTTGDIPIFGLGLELTPGNFLFSLNYGKSQIGINPSPFEDIAGAYEQWMLASRIGIGQAAGTKFILQMVKLSDDQQSIDSKPNHTQPSEGITIAPLLQIKLAEQWRFSTELATSVYTDDLLGPDVTPDNELTSLAESFITVNASTNADLSNITSLEWRTDAASIGGEVRYIGPGFQPVGYRTMERDVIDYNLKTNFRLFNSKVLLSGSTGIRTNNLENTTMESTNRFIANVNLFTQLSRVVSVNTSYSNFGFRNNVAFDTLKVEMIQNLFSVSPAFQFDRTNASHIINTGASFQFFDEYNMHDGQTVSTASQTFNLGYNVALKSTPLSMGVMGLLLDNETPQSQLNLYNIGLNARYRLLDKKLTPSLLFSFSGIKRNEETPDKRKRLNLKTDYKLTPKLNFRLAYTWSNYQYGTTRPDAVTNEHRVQFSVAQRF</sequence>
<gene>
    <name evidence="2" type="ORF">JCM15548_12343</name>
</gene>
<organism evidence="2 3">
    <name type="scientific">Geofilum rubicundum JCM 15548</name>
    <dbReference type="NCBI Taxonomy" id="1236989"/>
    <lineage>
        <taxon>Bacteria</taxon>
        <taxon>Pseudomonadati</taxon>
        <taxon>Bacteroidota</taxon>
        <taxon>Bacteroidia</taxon>
        <taxon>Marinilabiliales</taxon>
        <taxon>Marinilabiliaceae</taxon>
        <taxon>Geofilum</taxon>
    </lineage>
</organism>
<dbReference type="STRING" id="1236989.JCM15548_12343"/>
<accession>A0A0E9LY88</accession>
<name>A0A0E9LY88_9BACT</name>
<dbReference type="EMBL" id="BAZW01000018">
    <property type="protein sequence ID" value="GAO30091.1"/>
    <property type="molecule type" value="Genomic_DNA"/>
</dbReference>
<feature type="signal peptide" evidence="1">
    <location>
        <begin position="1"/>
        <end position="21"/>
    </location>
</feature>
<dbReference type="OrthoDB" id="1091532at2"/>
<comment type="caution">
    <text evidence="2">The sequence shown here is derived from an EMBL/GenBank/DDBJ whole genome shotgun (WGS) entry which is preliminary data.</text>
</comment>
<dbReference type="AlphaFoldDB" id="A0A0E9LY88"/>
<evidence type="ECO:0000313" key="3">
    <source>
        <dbReference type="Proteomes" id="UP000032900"/>
    </source>
</evidence>
<evidence type="ECO:0008006" key="4">
    <source>
        <dbReference type="Google" id="ProtNLM"/>
    </source>
</evidence>
<dbReference type="RefSeq" id="WP_062124839.1">
    <property type="nucleotide sequence ID" value="NZ_BAZW01000018.1"/>
</dbReference>
<reference evidence="2 3" key="1">
    <citation type="journal article" date="2015" name="Microbes Environ.">
        <title>Distribution and evolution of nitrogen fixation genes in the phylum bacteroidetes.</title>
        <authorList>
            <person name="Inoue J."/>
            <person name="Oshima K."/>
            <person name="Suda W."/>
            <person name="Sakamoto M."/>
            <person name="Iino T."/>
            <person name="Noda S."/>
            <person name="Hongoh Y."/>
            <person name="Hattori M."/>
            <person name="Ohkuma M."/>
        </authorList>
    </citation>
    <scope>NUCLEOTIDE SEQUENCE [LARGE SCALE GENOMIC DNA]</scope>
    <source>
        <strain evidence="2">JCM 15548</strain>
    </source>
</reference>
<keyword evidence="1" id="KW-0732">Signal</keyword>
<proteinExistence type="predicted"/>
<evidence type="ECO:0000313" key="2">
    <source>
        <dbReference type="EMBL" id="GAO30091.1"/>
    </source>
</evidence>
<dbReference type="Proteomes" id="UP000032900">
    <property type="component" value="Unassembled WGS sequence"/>
</dbReference>